<accession>A0A9D4DQ06</accession>
<dbReference type="InterPro" id="IPR002017">
    <property type="entry name" value="Spectrin_repeat"/>
</dbReference>
<evidence type="ECO:0008006" key="4">
    <source>
        <dbReference type="Google" id="ProtNLM"/>
    </source>
</evidence>
<protein>
    <recommendedName>
        <fullName evidence="4">Nesprin-1</fullName>
    </recommendedName>
</protein>
<dbReference type="Proteomes" id="UP000828390">
    <property type="component" value="Unassembled WGS sequence"/>
</dbReference>
<comment type="caution">
    <text evidence="2">The sequence shown here is derived from an EMBL/GenBank/DDBJ whole genome shotgun (WGS) entry which is preliminary data.</text>
</comment>
<organism evidence="2 3">
    <name type="scientific">Dreissena polymorpha</name>
    <name type="common">Zebra mussel</name>
    <name type="synonym">Mytilus polymorpha</name>
    <dbReference type="NCBI Taxonomy" id="45954"/>
    <lineage>
        <taxon>Eukaryota</taxon>
        <taxon>Metazoa</taxon>
        <taxon>Spiralia</taxon>
        <taxon>Lophotrochozoa</taxon>
        <taxon>Mollusca</taxon>
        <taxon>Bivalvia</taxon>
        <taxon>Autobranchia</taxon>
        <taxon>Heteroconchia</taxon>
        <taxon>Euheterodonta</taxon>
        <taxon>Imparidentia</taxon>
        <taxon>Neoheterodontei</taxon>
        <taxon>Myida</taxon>
        <taxon>Dreissenoidea</taxon>
        <taxon>Dreissenidae</taxon>
        <taxon>Dreissena</taxon>
    </lineage>
</organism>
<evidence type="ECO:0000256" key="1">
    <source>
        <dbReference type="SAM" id="Coils"/>
    </source>
</evidence>
<dbReference type="InterPro" id="IPR018159">
    <property type="entry name" value="Spectrin/alpha-actinin"/>
</dbReference>
<dbReference type="EMBL" id="JAIWYP010000010">
    <property type="protein sequence ID" value="KAH3752032.1"/>
    <property type="molecule type" value="Genomic_DNA"/>
</dbReference>
<proteinExistence type="predicted"/>
<sequence length="249" mass="28903">MEDVVKTKYEKAAADASERQNMLNGALRHRQNFYSSIGEFEKWIKKTQQKLDTSSEIYSDEVGETLAKLKSLQKECDENEPTFEQLCAEFKKLLANCNDDEAVILRDKFDRVMGGYTKIEDTLKSHKEVCEKWDQYQSSHKDAQARLKTLQAKLENPNIKEDEVAEIKEEVKSLRAEMGEWDNQVDALDELMATSQLTIKDRATQRTLHFGIELQALDSLCDFYRSTQKCTRLVFCFNSLYKIHLMPSF</sequence>
<name>A0A9D4DQ06_DREPO</name>
<dbReference type="AlphaFoldDB" id="A0A9D4DQ06"/>
<dbReference type="SMART" id="SM00150">
    <property type="entry name" value="SPEC"/>
    <property type="match status" value="1"/>
</dbReference>
<evidence type="ECO:0000313" key="3">
    <source>
        <dbReference type="Proteomes" id="UP000828390"/>
    </source>
</evidence>
<keyword evidence="3" id="KW-1185">Reference proteome</keyword>
<evidence type="ECO:0000313" key="2">
    <source>
        <dbReference type="EMBL" id="KAH3752032.1"/>
    </source>
</evidence>
<dbReference type="Gene3D" id="1.20.58.60">
    <property type="match status" value="1"/>
</dbReference>
<dbReference type="Pfam" id="PF00435">
    <property type="entry name" value="Spectrin"/>
    <property type="match status" value="1"/>
</dbReference>
<gene>
    <name evidence="2" type="ORF">DPMN_186640</name>
</gene>
<keyword evidence="1" id="KW-0175">Coiled coil</keyword>
<reference evidence="2" key="1">
    <citation type="journal article" date="2019" name="bioRxiv">
        <title>The Genome of the Zebra Mussel, Dreissena polymorpha: A Resource for Invasive Species Research.</title>
        <authorList>
            <person name="McCartney M.A."/>
            <person name="Auch B."/>
            <person name="Kono T."/>
            <person name="Mallez S."/>
            <person name="Zhang Y."/>
            <person name="Obille A."/>
            <person name="Becker A."/>
            <person name="Abrahante J.E."/>
            <person name="Garbe J."/>
            <person name="Badalamenti J.P."/>
            <person name="Herman A."/>
            <person name="Mangelson H."/>
            <person name="Liachko I."/>
            <person name="Sullivan S."/>
            <person name="Sone E.D."/>
            <person name="Koren S."/>
            <person name="Silverstein K.A.T."/>
            <person name="Beckman K.B."/>
            <person name="Gohl D.M."/>
        </authorList>
    </citation>
    <scope>NUCLEOTIDE SEQUENCE</scope>
    <source>
        <strain evidence="2">Duluth1</strain>
        <tissue evidence="2">Whole animal</tissue>
    </source>
</reference>
<reference evidence="2" key="2">
    <citation type="submission" date="2020-11" db="EMBL/GenBank/DDBJ databases">
        <authorList>
            <person name="McCartney M.A."/>
            <person name="Auch B."/>
            <person name="Kono T."/>
            <person name="Mallez S."/>
            <person name="Becker A."/>
            <person name="Gohl D.M."/>
            <person name="Silverstein K.A.T."/>
            <person name="Koren S."/>
            <person name="Bechman K.B."/>
            <person name="Herman A."/>
            <person name="Abrahante J.E."/>
            <person name="Garbe J."/>
        </authorList>
    </citation>
    <scope>NUCLEOTIDE SEQUENCE</scope>
    <source>
        <strain evidence="2">Duluth1</strain>
        <tissue evidence="2">Whole animal</tissue>
    </source>
</reference>
<dbReference type="SUPFAM" id="SSF46966">
    <property type="entry name" value="Spectrin repeat"/>
    <property type="match status" value="1"/>
</dbReference>
<feature type="coiled-coil region" evidence="1">
    <location>
        <begin position="164"/>
        <end position="191"/>
    </location>
</feature>